<accession>A0A640K7W4</accession>
<sequence length="196" mass="22412">MLCFAASLEVLVRQRQCAQLACEAVHKALDEELRLAWIHGQLHHVLARVLITRHLRILERRDLAVLAECAHYVDLEGAAVVVEGPRLVPLVDDAVEQPGLLEAVRYLTRHVGLAVHELHLRCSSTTGSWGGVRARVHGLLGGADFKLILRVVLRHRQVHWDPLLGRLRGRLAWFHEGVRGRWRWRRRPGRLFLRVP</sequence>
<comment type="caution">
    <text evidence="1">The sequence shown here is derived from an EMBL/GenBank/DDBJ whole genome shotgun (WGS) entry which is preliminary data.</text>
</comment>
<gene>
    <name evidence="1" type="ORF">LtaPh_0404351</name>
</gene>
<proteinExistence type="predicted"/>
<dbReference type="Proteomes" id="UP000419144">
    <property type="component" value="Unassembled WGS sequence"/>
</dbReference>
<name>A0A640K7W4_LEITA</name>
<dbReference type="EMBL" id="BLBS01000004">
    <property type="protein sequence ID" value="GET85650.1"/>
    <property type="molecule type" value="Genomic_DNA"/>
</dbReference>
<reference evidence="1" key="1">
    <citation type="submission" date="2019-11" db="EMBL/GenBank/DDBJ databases">
        <title>Leishmania tarentolae CDS.</title>
        <authorList>
            <person name="Goto Y."/>
            <person name="Yamagishi J."/>
        </authorList>
    </citation>
    <scope>NUCLEOTIDE SEQUENCE [LARGE SCALE GENOMIC DNA]</scope>
    <source>
        <strain evidence="1">Parrot Tar II</strain>
    </source>
</reference>
<keyword evidence="2" id="KW-1185">Reference proteome</keyword>
<protein>
    <submittedName>
        <fullName evidence="1">Small myristoylated protein 1</fullName>
    </submittedName>
</protein>
<dbReference type="AlphaFoldDB" id="A0A640K7W4"/>
<evidence type="ECO:0000313" key="1">
    <source>
        <dbReference type="EMBL" id="GET85650.1"/>
    </source>
</evidence>
<organism evidence="1 2">
    <name type="scientific">Leishmania tarentolae</name>
    <name type="common">Sauroleishmania tarentolae</name>
    <dbReference type="NCBI Taxonomy" id="5689"/>
    <lineage>
        <taxon>Eukaryota</taxon>
        <taxon>Discoba</taxon>
        <taxon>Euglenozoa</taxon>
        <taxon>Kinetoplastea</taxon>
        <taxon>Metakinetoplastina</taxon>
        <taxon>Trypanosomatida</taxon>
        <taxon>Trypanosomatidae</taxon>
        <taxon>Leishmaniinae</taxon>
        <taxon>Leishmania</taxon>
        <taxon>lizard Leishmania</taxon>
    </lineage>
</organism>
<dbReference type="VEuPathDB" id="TriTrypDB:LtaPh_0404351"/>
<evidence type="ECO:0000313" key="2">
    <source>
        <dbReference type="Proteomes" id="UP000419144"/>
    </source>
</evidence>